<dbReference type="RefSeq" id="WP_147870646.1">
    <property type="nucleotide sequence ID" value="NZ_CP036264.1"/>
</dbReference>
<reference evidence="4 5" key="1">
    <citation type="submission" date="2019-02" db="EMBL/GenBank/DDBJ databases">
        <title>Planctomycetal bacteria perform biofilm scaping via a novel small molecule.</title>
        <authorList>
            <person name="Jeske O."/>
            <person name="Boedeker C."/>
            <person name="Wiegand S."/>
            <person name="Breitling P."/>
            <person name="Kallscheuer N."/>
            <person name="Jogler M."/>
            <person name="Rohde M."/>
            <person name="Petersen J."/>
            <person name="Medema M.H."/>
            <person name="Surup F."/>
            <person name="Jogler C."/>
        </authorList>
    </citation>
    <scope>NUCLEOTIDE SEQUENCE [LARGE SCALE GENOMIC DNA]</scope>
    <source>
        <strain evidence="4 5">Mal15</strain>
    </source>
</reference>
<dbReference type="Pfam" id="PF23544">
    <property type="entry name" value="AtuA_ferredoxin"/>
    <property type="match status" value="1"/>
</dbReference>
<proteinExistence type="predicted"/>
<gene>
    <name evidence="4" type="ORF">Mal15_56630</name>
</gene>
<keyword evidence="5" id="KW-1185">Reference proteome</keyword>
<evidence type="ECO:0000313" key="5">
    <source>
        <dbReference type="Proteomes" id="UP000321353"/>
    </source>
</evidence>
<accession>A0A5B9MPI4</accession>
<dbReference type="Pfam" id="PF07287">
    <property type="entry name" value="AtuA"/>
    <property type="match status" value="1"/>
</dbReference>
<feature type="domain" description="AtuA-like ferredoxin-fold" evidence="3">
    <location>
        <begin position="480"/>
        <end position="571"/>
    </location>
</feature>
<dbReference type="PANTHER" id="PTHR47708">
    <property type="match status" value="1"/>
</dbReference>
<dbReference type="EMBL" id="CP036264">
    <property type="protein sequence ID" value="QEG01586.1"/>
    <property type="molecule type" value="Genomic_DNA"/>
</dbReference>
<evidence type="ECO:0000313" key="4">
    <source>
        <dbReference type="EMBL" id="QEG01586.1"/>
    </source>
</evidence>
<dbReference type="InterPro" id="IPR010839">
    <property type="entry name" value="AtuA_N"/>
</dbReference>
<dbReference type="PANTHER" id="PTHR47708:SF2">
    <property type="entry name" value="SI:CH73-132F6.5"/>
    <property type="match status" value="1"/>
</dbReference>
<feature type="region of interest" description="Disordered" evidence="1">
    <location>
        <begin position="443"/>
        <end position="474"/>
    </location>
</feature>
<evidence type="ECO:0000256" key="1">
    <source>
        <dbReference type="SAM" id="MobiDB-lite"/>
    </source>
</evidence>
<dbReference type="Proteomes" id="UP000321353">
    <property type="component" value="Chromosome"/>
</dbReference>
<protein>
    <recommendedName>
        <fullName evidence="6">DUF1446 domain-containing protein</fullName>
    </recommendedName>
</protein>
<organism evidence="4 5">
    <name type="scientific">Stieleria maiorica</name>
    <dbReference type="NCBI Taxonomy" id="2795974"/>
    <lineage>
        <taxon>Bacteria</taxon>
        <taxon>Pseudomonadati</taxon>
        <taxon>Planctomycetota</taxon>
        <taxon>Planctomycetia</taxon>
        <taxon>Pirellulales</taxon>
        <taxon>Pirellulaceae</taxon>
        <taxon>Stieleria</taxon>
    </lineage>
</organism>
<name>A0A5B9MPI4_9BACT</name>
<evidence type="ECO:0008006" key="6">
    <source>
        <dbReference type="Google" id="ProtNLM"/>
    </source>
</evidence>
<dbReference type="KEGG" id="smam:Mal15_56630"/>
<sequence>MRDPVRIGNAHGFWGDRIEAAAEMLASEPELDFITLDFLAEVSLSIMAAQRERDPQAGYADDFIQVLETLVPYFQQGGRCRMVTNAGGLNPLGCAIASQRLLQRTNCPEKKIAVIAGDDVMTLLTCDSNREQLRNLDTRQSIDAVEEHLLTANAYIGASPIAQALSRGADLVIAGRVADPSLTVGPCLAHFGWDPDDYNRIAGATVAGHLIECGTQVTGGISTDWLRVPESSRIGFPIAEVSQDGTCVITKPNGSGGWVNESTVKEQLLYEIGDPDAYLSPDAIVSLKSVQVRQIGADRVCISGARGLPPPPNLKVSATYHAGYWAAAQLSIIGQQAHEKACRAGAGVLQRLADAGLTFQNSCVDVIGSHEFSEVVMRLAVADRSRNHVERFCRSVMPLITAGPPGTTGYAFGRPKVHSLIRYWPCLIARDQLEIEVSFLPQSDTDTAEGPPPSPARPSATAAVRSSPDVTTSTREATGRLVDVALARSGDKGINANLGVIARRPGDYPQLESWLTAARVAEHFGVDPLTVRRFEMPNLDALNFVLSGMLLNPIALDAQGKALGQKLLQIPLPEAWT</sequence>
<dbReference type="AlphaFoldDB" id="A0A5B9MPI4"/>
<evidence type="ECO:0000259" key="3">
    <source>
        <dbReference type="Pfam" id="PF23544"/>
    </source>
</evidence>
<dbReference type="InterPro" id="IPR056362">
    <property type="entry name" value="AtuA-like_ferredoxin_dom"/>
</dbReference>
<feature type="compositionally biased region" description="Low complexity" evidence="1">
    <location>
        <begin position="457"/>
        <end position="468"/>
    </location>
</feature>
<evidence type="ECO:0000259" key="2">
    <source>
        <dbReference type="Pfam" id="PF07287"/>
    </source>
</evidence>
<feature type="domain" description="Acyclic terpene utilisation N-terminal" evidence="2">
    <location>
        <begin position="5"/>
        <end position="438"/>
    </location>
</feature>